<dbReference type="PANTHER" id="PTHR42643:SF24">
    <property type="entry name" value="IONOTROPIC RECEPTOR 60A"/>
    <property type="match status" value="1"/>
</dbReference>
<reference evidence="11" key="2">
    <citation type="submission" date="2007-04" db="EMBL/GenBank/DDBJ databases">
        <title>The genome of the human body louse.</title>
        <authorList>
            <consortium name="The Human Body Louse Genome Consortium"/>
            <person name="Kirkness E."/>
            <person name="Walenz B."/>
            <person name="Hass B."/>
            <person name="Bruggner R."/>
            <person name="Strausberg R."/>
        </authorList>
    </citation>
    <scope>NUCLEOTIDE SEQUENCE</scope>
    <source>
        <strain evidence="11">USDA</strain>
    </source>
</reference>
<keyword evidence="6 9" id="KW-0472">Membrane</keyword>
<evidence type="ECO:0000313" key="12">
    <source>
        <dbReference type="EnsemblMetazoa" id="PHUM418200-PA"/>
    </source>
</evidence>
<dbReference type="KEGG" id="phu:Phum_PHUM418200"/>
<dbReference type="CTD" id="8234508"/>
<evidence type="ECO:0000256" key="5">
    <source>
        <dbReference type="ARBA" id="ARBA00022989"/>
    </source>
</evidence>
<dbReference type="AlphaFoldDB" id="E0VSG7"/>
<dbReference type="Proteomes" id="UP000009046">
    <property type="component" value="Unassembled WGS sequence"/>
</dbReference>
<keyword evidence="7" id="KW-0675">Receptor</keyword>
<comment type="subcellular location">
    <subcellularLocation>
        <location evidence="1">Cell membrane</location>
        <topology evidence="1">Multi-pass membrane protein</topology>
    </subcellularLocation>
</comment>
<dbReference type="InterPro" id="IPR052192">
    <property type="entry name" value="Insect_Ionotropic_Sensory_Rcpt"/>
</dbReference>
<proteinExistence type="inferred from homology"/>
<dbReference type="InterPro" id="IPR001320">
    <property type="entry name" value="Iontro_rcpt_C"/>
</dbReference>
<sequence length="712" mass="82079">ISDDIKINDDFLRPQKNKCTHYLLFSPDLNWTTIVVGPQTVSKVVVVTLSTRWKIEEYLRKPESRKIVNLLIVSHVLKQDIFFGLEERFNLSQYTNLYTHNLLTDPIGSSTVEFLTSWRCGKLSRNQNLFPQKMKKGFNGKQFVISASEQPPFTFRKKITLEEDLNDSKLWDGVEIRLLRLLSDFLNYTIEIHQPKTSISDTKGPSEIVIEDIISGTAEIGSAGVYVTNQRLSDIWLSAQHTTDCAAFITKATTSLPRYRAILGPFQLSVWISLTITYLIAIIPLTFADSHSLKPLIRNPWLFEEMHVFGTFTNLFTFTEKKSWTKSKKNASRLLIGWYWAFSVIVTACYTGSIVSFITLFVFPDVIDNVDQLVKMNFRIGSLTNLLISMYKIRKKRNMIHPSGTAGWDTWFNNSDHEKTKWLLRDVELVPNTTQGLKNVSNSFYLPMFRPYAFLAGRAQMEYIIQANYTSSKRKEMLYISKECFVPFGVSYVFPRNAIYADKFSEYILRIQQSGLMGKLLNEFKWEIERSSAGKLLQASSGVPLKEIVPVQRKLTLDDTQGMFLLLGAGYLIAIVAFITEIIVYCKKNKRNMDETSKLPNLKVYVLSVRSLLRLQKENNSPHSQQITSSKQPIDIRKYKNFDSYDPRDNDKGFLHNRKDKTFFEENITTSLESLSKNYVNDGNRKSTVSLTWDEDCSSLHKRQKFTRVRTS</sequence>
<keyword evidence="4 9" id="KW-0812">Transmembrane</keyword>
<gene>
    <name evidence="12" type="primary">8234508</name>
    <name evidence="11" type="ORF">Phum_PHUM418200</name>
</gene>
<feature type="transmembrane region" description="Helical" evidence="9">
    <location>
        <begin position="339"/>
        <end position="364"/>
    </location>
</feature>
<dbReference type="SUPFAM" id="SSF53850">
    <property type="entry name" value="Periplasmic binding protein-like II"/>
    <property type="match status" value="1"/>
</dbReference>
<feature type="domain" description="Ionotropic glutamate receptor C-terminal" evidence="10">
    <location>
        <begin position="268"/>
        <end position="570"/>
    </location>
</feature>
<dbReference type="FunCoup" id="E0VSG7">
    <property type="interactions" value="11"/>
</dbReference>
<feature type="transmembrane region" description="Helical" evidence="9">
    <location>
        <begin position="563"/>
        <end position="585"/>
    </location>
</feature>
<reference evidence="11" key="1">
    <citation type="submission" date="2007-04" db="EMBL/GenBank/DDBJ databases">
        <title>Annotation of Pediculus humanus corporis strain USDA.</title>
        <authorList>
            <person name="Kirkness E."/>
            <person name="Hannick L."/>
            <person name="Hass B."/>
            <person name="Bruggner R."/>
            <person name="Lawson D."/>
            <person name="Bidwell S."/>
            <person name="Joardar V."/>
            <person name="Caler E."/>
            <person name="Walenz B."/>
            <person name="Inman J."/>
            <person name="Schobel S."/>
            <person name="Galinsky K."/>
            <person name="Amedeo P."/>
            <person name="Strausberg R."/>
        </authorList>
    </citation>
    <scope>NUCLEOTIDE SEQUENCE</scope>
    <source>
        <strain evidence="11">USDA</strain>
    </source>
</reference>
<evidence type="ECO:0000313" key="11">
    <source>
        <dbReference type="EMBL" id="EEB16323.1"/>
    </source>
</evidence>
<dbReference type="GeneID" id="8234508"/>
<dbReference type="HOGENOM" id="CLU_012744_1_1_1"/>
<dbReference type="EnsemblMetazoa" id="PHUM418200-RA">
    <property type="protein sequence ID" value="PHUM418200-PA"/>
    <property type="gene ID" value="PHUM418200"/>
</dbReference>
<reference evidence="12" key="3">
    <citation type="submission" date="2021-02" db="UniProtKB">
        <authorList>
            <consortium name="EnsemblMetazoa"/>
        </authorList>
    </citation>
    <scope>IDENTIFICATION</scope>
    <source>
        <strain evidence="12">USDA</strain>
    </source>
</reference>
<keyword evidence="5 9" id="KW-1133">Transmembrane helix</keyword>
<dbReference type="EMBL" id="AAZO01005128">
    <property type="status" value="NOT_ANNOTATED_CDS"/>
    <property type="molecule type" value="Genomic_DNA"/>
</dbReference>
<evidence type="ECO:0000256" key="3">
    <source>
        <dbReference type="ARBA" id="ARBA00022475"/>
    </source>
</evidence>
<evidence type="ECO:0000256" key="6">
    <source>
        <dbReference type="ARBA" id="ARBA00023136"/>
    </source>
</evidence>
<name>E0VSG7_PEDHC</name>
<feature type="transmembrane region" description="Helical" evidence="9">
    <location>
        <begin position="268"/>
        <end position="288"/>
    </location>
</feature>
<feature type="non-terminal residue" evidence="11">
    <location>
        <position position="1"/>
    </location>
</feature>
<comment type="similarity">
    <text evidence="2">Belongs to the glutamate-gated ion channel (TC 1.A.10.1) family.</text>
</comment>
<protein>
    <recommendedName>
        <fullName evidence="10">Ionotropic glutamate receptor C-terminal domain-containing protein</fullName>
    </recommendedName>
</protein>
<dbReference type="InParanoid" id="E0VSG7"/>
<keyword evidence="3" id="KW-1003">Cell membrane</keyword>
<keyword evidence="13" id="KW-1185">Reference proteome</keyword>
<dbReference type="Gene3D" id="3.40.190.10">
    <property type="entry name" value="Periplasmic binding protein-like II"/>
    <property type="match status" value="1"/>
</dbReference>
<dbReference type="OMA" id="PPYIFRI"/>
<dbReference type="EMBL" id="DS235751">
    <property type="protein sequence ID" value="EEB16323.1"/>
    <property type="molecule type" value="Genomic_DNA"/>
</dbReference>
<evidence type="ECO:0000256" key="7">
    <source>
        <dbReference type="ARBA" id="ARBA00023170"/>
    </source>
</evidence>
<keyword evidence="8" id="KW-0325">Glycoprotein</keyword>
<organism>
    <name type="scientific">Pediculus humanus subsp. corporis</name>
    <name type="common">Body louse</name>
    <dbReference type="NCBI Taxonomy" id="121224"/>
    <lineage>
        <taxon>Eukaryota</taxon>
        <taxon>Metazoa</taxon>
        <taxon>Ecdysozoa</taxon>
        <taxon>Arthropoda</taxon>
        <taxon>Hexapoda</taxon>
        <taxon>Insecta</taxon>
        <taxon>Pterygota</taxon>
        <taxon>Neoptera</taxon>
        <taxon>Paraneoptera</taxon>
        <taxon>Psocodea</taxon>
        <taxon>Troctomorpha</taxon>
        <taxon>Phthiraptera</taxon>
        <taxon>Anoplura</taxon>
        <taxon>Pediculidae</taxon>
        <taxon>Pediculus</taxon>
    </lineage>
</organism>
<evidence type="ECO:0000259" key="10">
    <source>
        <dbReference type="Pfam" id="PF00060"/>
    </source>
</evidence>
<dbReference type="GO" id="GO:0015276">
    <property type="term" value="F:ligand-gated monoatomic ion channel activity"/>
    <property type="evidence" value="ECO:0007669"/>
    <property type="project" value="InterPro"/>
</dbReference>
<dbReference type="RefSeq" id="XP_002429061.1">
    <property type="nucleotide sequence ID" value="XM_002429016.1"/>
</dbReference>
<dbReference type="OrthoDB" id="6500454at2759"/>
<evidence type="ECO:0000313" key="13">
    <source>
        <dbReference type="Proteomes" id="UP000009046"/>
    </source>
</evidence>
<evidence type="ECO:0000256" key="8">
    <source>
        <dbReference type="ARBA" id="ARBA00023180"/>
    </source>
</evidence>
<dbReference type="Pfam" id="PF00060">
    <property type="entry name" value="Lig_chan"/>
    <property type="match status" value="1"/>
</dbReference>
<evidence type="ECO:0000256" key="4">
    <source>
        <dbReference type="ARBA" id="ARBA00022692"/>
    </source>
</evidence>
<dbReference type="Gene3D" id="1.10.287.70">
    <property type="match status" value="1"/>
</dbReference>
<dbReference type="eggNOG" id="KOG1052">
    <property type="taxonomic scope" value="Eukaryota"/>
</dbReference>
<accession>E0VSG7</accession>
<evidence type="ECO:0000256" key="9">
    <source>
        <dbReference type="SAM" id="Phobius"/>
    </source>
</evidence>
<dbReference type="GO" id="GO:0050906">
    <property type="term" value="P:detection of stimulus involved in sensory perception"/>
    <property type="evidence" value="ECO:0007669"/>
    <property type="project" value="UniProtKB-ARBA"/>
</dbReference>
<evidence type="ECO:0000256" key="1">
    <source>
        <dbReference type="ARBA" id="ARBA00004651"/>
    </source>
</evidence>
<dbReference type="VEuPathDB" id="VectorBase:PHUM418200"/>
<dbReference type="GO" id="GO:0005886">
    <property type="term" value="C:plasma membrane"/>
    <property type="evidence" value="ECO:0007669"/>
    <property type="project" value="UniProtKB-SubCell"/>
</dbReference>
<dbReference type="STRING" id="121224.E0VSG7"/>
<evidence type="ECO:0000256" key="2">
    <source>
        <dbReference type="ARBA" id="ARBA00008685"/>
    </source>
</evidence>
<dbReference type="PANTHER" id="PTHR42643">
    <property type="entry name" value="IONOTROPIC RECEPTOR 20A-RELATED"/>
    <property type="match status" value="1"/>
</dbReference>